<reference evidence="1 2" key="1">
    <citation type="journal article" date="2023" name="Sci. Data">
        <title>Genome assembly of the Korean intertidal mud-creeper Batillaria attramentaria.</title>
        <authorList>
            <person name="Patra A.K."/>
            <person name="Ho P.T."/>
            <person name="Jun S."/>
            <person name="Lee S.J."/>
            <person name="Kim Y."/>
            <person name="Won Y.J."/>
        </authorList>
    </citation>
    <scope>NUCLEOTIDE SEQUENCE [LARGE SCALE GENOMIC DNA]</scope>
    <source>
        <strain evidence="1">Wonlab-2016</strain>
    </source>
</reference>
<dbReference type="Proteomes" id="UP001519460">
    <property type="component" value="Unassembled WGS sequence"/>
</dbReference>
<accession>A0ABD0J0F1</accession>
<organism evidence="1 2">
    <name type="scientific">Batillaria attramentaria</name>
    <dbReference type="NCBI Taxonomy" id="370345"/>
    <lineage>
        <taxon>Eukaryota</taxon>
        <taxon>Metazoa</taxon>
        <taxon>Spiralia</taxon>
        <taxon>Lophotrochozoa</taxon>
        <taxon>Mollusca</taxon>
        <taxon>Gastropoda</taxon>
        <taxon>Caenogastropoda</taxon>
        <taxon>Sorbeoconcha</taxon>
        <taxon>Cerithioidea</taxon>
        <taxon>Batillariidae</taxon>
        <taxon>Batillaria</taxon>
    </lineage>
</organism>
<comment type="caution">
    <text evidence="1">The sequence shown here is derived from an EMBL/GenBank/DDBJ whole genome shotgun (WGS) entry which is preliminary data.</text>
</comment>
<keyword evidence="2" id="KW-1185">Reference proteome</keyword>
<dbReference type="AlphaFoldDB" id="A0ABD0J0F1"/>
<dbReference type="EMBL" id="JACVVK020000794">
    <property type="protein sequence ID" value="KAK7445365.1"/>
    <property type="molecule type" value="Genomic_DNA"/>
</dbReference>
<evidence type="ECO:0000313" key="1">
    <source>
        <dbReference type="EMBL" id="KAK7445365.1"/>
    </source>
</evidence>
<gene>
    <name evidence="1" type="ORF">BaRGS_00040353</name>
</gene>
<feature type="non-terminal residue" evidence="1">
    <location>
        <position position="53"/>
    </location>
</feature>
<evidence type="ECO:0000313" key="2">
    <source>
        <dbReference type="Proteomes" id="UP001519460"/>
    </source>
</evidence>
<sequence>MDRTPAGKETMLTEARSLHRGFRKGEGWLWLPQVSVVMEDERREVCVSVFLAS</sequence>
<name>A0ABD0J0F1_9CAEN</name>
<proteinExistence type="predicted"/>
<protein>
    <submittedName>
        <fullName evidence="1">Uncharacterized protein</fullName>
    </submittedName>
</protein>